<dbReference type="SUPFAM" id="SSF46689">
    <property type="entry name" value="Homeodomain-like"/>
    <property type="match status" value="1"/>
</dbReference>
<organism evidence="9">
    <name type="scientific">hydrocarbon metagenome</name>
    <dbReference type="NCBI Taxonomy" id="938273"/>
    <lineage>
        <taxon>unclassified sequences</taxon>
        <taxon>metagenomes</taxon>
        <taxon>ecological metagenomes</taxon>
    </lineage>
</organism>
<dbReference type="AlphaFoldDB" id="A0A0W8FU70"/>
<dbReference type="InterPro" id="IPR025944">
    <property type="entry name" value="Sigma_54_int_dom_CS"/>
</dbReference>
<dbReference type="InterPro" id="IPR027417">
    <property type="entry name" value="P-loop_NTPase"/>
</dbReference>
<dbReference type="PROSITE" id="PS50045">
    <property type="entry name" value="SIGMA54_INTERACT_4"/>
    <property type="match status" value="1"/>
</dbReference>
<dbReference type="InterPro" id="IPR058031">
    <property type="entry name" value="AAA_lid_NorR"/>
</dbReference>
<dbReference type="FunFam" id="3.40.50.300:FF:000006">
    <property type="entry name" value="DNA-binding transcriptional regulator NtrC"/>
    <property type="match status" value="1"/>
</dbReference>
<reference evidence="9" key="1">
    <citation type="journal article" date="2015" name="Proc. Natl. Acad. Sci. U.S.A.">
        <title>Networks of energetic and metabolic interactions define dynamics in microbial communities.</title>
        <authorList>
            <person name="Embree M."/>
            <person name="Liu J.K."/>
            <person name="Al-Bassam M.M."/>
            <person name="Zengler K."/>
        </authorList>
    </citation>
    <scope>NUCLEOTIDE SEQUENCE</scope>
</reference>
<dbReference type="SUPFAM" id="SSF52540">
    <property type="entry name" value="P-loop containing nucleoside triphosphate hydrolases"/>
    <property type="match status" value="1"/>
</dbReference>
<dbReference type="Gene3D" id="3.30.450.20">
    <property type="entry name" value="PAS domain"/>
    <property type="match status" value="1"/>
</dbReference>
<evidence type="ECO:0000256" key="2">
    <source>
        <dbReference type="ARBA" id="ARBA00022840"/>
    </source>
</evidence>
<evidence type="ECO:0000313" key="9">
    <source>
        <dbReference type="EMBL" id="KUG24356.1"/>
    </source>
</evidence>
<dbReference type="Pfam" id="PF00158">
    <property type="entry name" value="Sigma54_activat"/>
    <property type="match status" value="1"/>
</dbReference>
<feature type="domain" description="PAS" evidence="7">
    <location>
        <begin position="21"/>
        <end position="59"/>
    </location>
</feature>
<dbReference type="PROSITE" id="PS00675">
    <property type="entry name" value="SIGMA54_INTERACT_1"/>
    <property type="match status" value="1"/>
</dbReference>
<dbReference type="SMART" id="SM00382">
    <property type="entry name" value="AAA"/>
    <property type="match status" value="1"/>
</dbReference>
<evidence type="ECO:0000259" key="6">
    <source>
        <dbReference type="PROSITE" id="PS50045"/>
    </source>
</evidence>
<evidence type="ECO:0000259" key="7">
    <source>
        <dbReference type="PROSITE" id="PS50112"/>
    </source>
</evidence>
<dbReference type="InterPro" id="IPR002197">
    <property type="entry name" value="HTH_Fis"/>
</dbReference>
<evidence type="ECO:0000259" key="8">
    <source>
        <dbReference type="PROSITE" id="PS50113"/>
    </source>
</evidence>
<protein>
    <submittedName>
        <fullName evidence="9">Sigma54 specific transcriptional regulator, fis family</fullName>
    </submittedName>
</protein>
<dbReference type="PANTHER" id="PTHR32071">
    <property type="entry name" value="TRANSCRIPTIONAL REGULATORY PROTEIN"/>
    <property type="match status" value="1"/>
</dbReference>
<dbReference type="InterPro" id="IPR025943">
    <property type="entry name" value="Sigma_54_int_dom_ATP-bd_2"/>
</dbReference>
<dbReference type="InterPro" id="IPR000014">
    <property type="entry name" value="PAS"/>
</dbReference>
<evidence type="ECO:0000256" key="5">
    <source>
        <dbReference type="ARBA" id="ARBA00023163"/>
    </source>
</evidence>
<dbReference type="PRINTS" id="PR01590">
    <property type="entry name" value="HTHFIS"/>
</dbReference>
<dbReference type="InterPro" id="IPR000700">
    <property type="entry name" value="PAS-assoc_C"/>
</dbReference>
<keyword evidence="4" id="KW-0238">DNA-binding</keyword>
<keyword evidence="1" id="KW-0547">Nucleotide-binding</keyword>
<dbReference type="GO" id="GO:0005524">
    <property type="term" value="F:ATP binding"/>
    <property type="evidence" value="ECO:0007669"/>
    <property type="project" value="UniProtKB-KW"/>
</dbReference>
<feature type="domain" description="Sigma-54 factor interaction" evidence="6">
    <location>
        <begin position="146"/>
        <end position="375"/>
    </location>
</feature>
<dbReference type="Pfam" id="PF25601">
    <property type="entry name" value="AAA_lid_14"/>
    <property type="match status" value="1"/>
</dbReference>
<proteinExistence type="predicted"/>
<dbReference type="PROSITE" id="PS00676">
    <property type="entry name" value="SIGMA54_INTERACT_2"/>
    <property type="match status" value="1"/>
</dbReference>
<gene>
    <name evidence="9" type="ORF">ASZ90_005821</name>
</gene>
<feature type="domain" description="PAC" evidence="8">
    <location>
        <begin position="87"/>
        <end position="139"/>
    </location>
</feature>
<dbReference type="Pfam" id="PF02954">
    <property type="entry name" value="HTH_8"/>
    <property type="match status" value="1"/>
</dbReference>
<dbReference type="InterPro" id="IPR025662">
    <property type="entry name" value="Sigma_54_int_dom_ATP-bd_1"/>
</dbReference>
<evidence type="ECO:0000256" key="1">
    <source>
        <dbReference type="ARBA" id="ARBA00022741"/>
    </source>
</evidence>
<dbReference type="SMART" id="SM00091">
    <property type="entry name" value="PAS"/>
    <property type="match status" value="1"/>
</dbReference>
<dbReference type="PROSITE" id="PS50113">
    <property type="entry name" value="PAC"/>
    <property type="match status" value="1"/>
</dbReference>
<dbReference type="SUPFAM" id="SSF55785">
    <property type="entry name" value="PYP-like sensor domain (PAS domain)"/>
    <property type="match status" value="1"/>
</dbReference>
<dbReference type="Gene3D" id="1.10.10.60">
    <property type="entry name" value="Homeodomain-like"/>
    <property type="match status" value="1"/>
</dbReference>
<dbReference type="InterPro" id="IPR003593">
    <property type="entry name" value="AAA+_ATPase"/>
</dbReference>
<dbReference type="Gene3D" id="3.40.50.300">
    <property type="entry name" value="P-loop containing nucleotide triphosphate hydrolases"/>
    <property type="match status" value="1"/>
</dbReference>
<dbReference type="GO" id="GO:0006355">
    <property type="term" value="P:regulation of DNA-templated transcription"/>
    <property type="evidence" value="ECO:0007669"/>
    <property type="project" value="InterPro"/>
</dbReference>
<dbReference type="InterPro" id="IPR002078">
    <property type="entry name" value="Sigma_54_int"/>
</dbReference>
<evidence type="ECO:0000256" key="4">
    <source>
        <dbReference type="ARBA" id="ARBA00023125"/>
    </source>
</evidence>
<evidence type="ECO:0000256" key="3">
    <source>
        <dbReference type="ARBA" id="ARBA00023015"/>
    </source>
</evidence>
<dbReference type="CDD" id="cd00009">
    <property type="entry name" value="AAA"/>
    <property type="match status" value="1"/>
</dbReference>
<dbReference type="PROSITE" id="PS50112">
    <property type="entry name" value="PAS"/>
    <property type="match status" value="1"/>
</dbReference>
<dbReference type="GO" id="GO:0043565">
    <property type="term" value="F:sequence-specific DNA binding"/>
    <property type="evidence" value="ECO:0007669"/>
    <property type="project" value="InterPro"/>
</dbReference>
<accession>A0A0W8FU70</accession>
<keyword evidence="5" id="KW-0804">Transcription</keyword>
<dbReference type="PROSITE" id="PS00688">
    <property type="entry name" value="SIGMA54_INTERACT_3"/>
    <property type="match status" value="1"/>
</dbReference>
<dbReference type="Gene3D" id="1.10.8.60">
    <property type="match status" value="1"/>
</dbReference>
<dbReference type="Pfam" id="PF13426">
    <property type="entry name" value="PAS_9"/>
    <property type="match status" value="1"/>
</dbReference>
<dbReference type="InterPro" id="IPR035965">
    <property type="entry name" value="PAS-like_dom_sf"/>
</dbReference>
<dbReference type="NCBIfam" id="TIGR00229">
    <property type="entry name" value="sensory_box"/>
    <property type="match status" value="1"/>
</dbReference>
<comment type="caution">
    <text evidence="9">The sequence shown here is derived from an EMBL/GenBank/DDBJ whole genome shotgun (WGS) entry which is preliminary data.</text>
</comment>
<sequence>MKLKNTLNSLPLNLIDGQNIILDSIADGVFTVNKDWRITSFNRAAEKITGVPREEAIGQLCKDVLKADICEKSCCLRSTMKTGEPIVNKKVQIIDADGHRFPISISTALLRDKKGVLLGAVETFRDISVEEDLRKAIKRKYSFSDIISKNHQMLQLFDILPDIADSASTVLIEGESGTGKELVACAIHNLSSRKKQPFIAVNCGALPDTLLESELFGYMAGAFTDAKKDKPGRFHLAENGTLFLDEIGDITPAMQVKLLRVIQEKTFEPLGATLSIEHNVRIIVATNKKLEELVRQGQFREDLFYRINVFKIKLPPLRERMEDIPLLCDHFINCFNIIQKKNITGISDDAMAVLMSHSYPGNIRELANIIERAFVLCKSGLIEKKHLPESLFTAAGKNIANDDGISLKNLEKTYLLKALEQNGWNCPQTARQLGIHKSTLYRKIKSLHITLPG</sequence>
<keyword evidence="2" id="KW-0067">ATP-binding</keyword>
<dbReference type="CDD" id="cd00130">
    <property type="entry name" value="PAS"/>
    <property type="match status" value="1"/>
</dbReference>
<dbReference type="InterPro" id="IPR009057">
    <property type="entry name" value="Homeodomain-like_sf"/>
</dbReference>
<keyword evidence="3" id="KW-0805">Transcription regulation</keyword>
<name>A0A0W8FU70_9ZZZZ</name>
<dbReference type="EMBL" id="LNQE01000850">
    <property type="protein sequence ID" value="KUG24356.1"/>
    <property type="molecule type" value="Genomic_DNA"/>
</dbReference>